<dbReference type="Proteomes" id="UP000252800">
    <property type="component" value="Unassembled WGS sequence"/>
</dbReference>
<dbReference type="AlphaFoldDB" id="A0A366SER7"/>
<name>A0A366SER7_9ENTE</name>
<evidence type="ECO:0000313" key="3">
    <source>
        <dbReference type="Proteomes" id="UP000252800"/>
    </source>
</evidence>
<gene>
    <name evidence="2" type="ORF">EB18_01756</name>
</gene>
<keyword evidence="1" id="KW-1277">Toxin-antitoxin system</keyword>
<evidence type="ECO:0000256" key="1">
    <source>
        <dbReference type="ARBA" id="ARBA00022649"/>
    </source>
</evidence>
<dbReference type="Gene3D" id="3.30.2310.20">
    <property type="entry name" value="RelE-like"/>
    <property type="match status" value="1"/>
</dbReference>
<dbReference type="Pfam" id="PF05016">
    <property type="entry name" value="ParE_toxin"/>
    <property type="match status" value="1"/>
</dbReference>
<dbReference type="InterPro" id="IPR007712">
    <property type="entry name" value="RelE/ParE_toxin"/>
</dbReference>
<comment type="caution">
    <text evidence="2">The sequence shown here is derived from an EMBL/GenBank/DDBJ whole genome shotgun (WGS) entry which is preliminary data.</text>
</comment>
<accession>A0A366SER7</accession>
<evidence type="ECO:0008006" key="4">
    <source>
        <dbReference type="Google" id="ProtNLM"/>
    </source>
</evidence>
<dbReference type="InterPro" id="IPR035093">
    <property type="entry name" value="RelE/ParE_toxin_dom_sf"/>
</dbReference>
<organism evidence="2 3">
    <name type="scientific">Enterococcus cecorum</name>
    <dbReference type="NCBI Taxonomy" id="44008"/>
    <lineage>
        <taxon>Bacteria</taxon>
        <taxon>Bacillati</taxon>
        <taxon>Bacillota</taxon>
        <taxon>Bacilli</taxon>
        <taxon>Lactobacillales</taxon>
        <taxon>Enterococcaceae</taxon>
        <taxon>Enterococcus</taxon>
    </lineage>
</organism>
<evidence type="ECO:0000313" key="2">
    <source>
        <dbReference type="EMBL" id="RBR28624.1"/>
    </source>
</evidence>
<dbReference type="RefSeq" id="WP_113784891.1">
    <property type="nucleotide sequence ID" value="NZ_KZ845744.1"/>
</dbReference>
<protein>
    <recommendedName>
        <fullName evidence="4">Plasmid stabilization protein</fullName>
    </recommendedName>
</protein>
<dbReference type="EMBL" id="LEOY01000014">
    <property type="protein sequence ID" value="RBR28624.1"/>
    <property type="molecule type" value="Genomic_DNA"/>
</dbReference>
<proteinExistence type="predicted"/>
<sequence>MSSVYWNIVYSKEADNDLINIKEYLTFYSSKEYASRYVLSIISAIDKLRIFPERYPVFPDEPWTSLGLRYFNVKSYIVFYKIIKNEISNSCCPYIE</sequence>
<reference evidence="2 3" key="1">
    <citation type="submission" date="2015-06" db="EMBL/GenBank/DDBJ databases">
        <title>The Genome Sequence of Enterococcus cecorum 170AEA1.</title>
        <authorList>
            <consortium name="The Broad Institute Genomics Platform"/>
            <consortium name="The Broad Institute Genome Sequencing Center for Infectious Disease"/>
            <person name="Earl A.M."/>
            <person name="Van Tyne D."/>
            <person name="Lebreton F."/>
            <person name="Saavedra J.T."/>
            <person name="Gilmore M.S."/>
            <person name="Manson McGuire A."/>
            <person name="Clock S."/>
            <person name="Crupain M."/>
            <person name="Rangan U."/>
            <person name="Young S."/>
            <person name="Abouelleil A."/>
            <person name="Cao P."/>
            <person name="Chapman S.B."/>
            <person name="Griggs A."/>
            <person name="Priest M."/>
            <person name="Shea T."/>
            <person name="Wortman J."/>
            <person name="Nusbaum C."/>
            <person name="Birren B."/>
        </authorList>
    </citation>
    <scope>NUCLEOTIDE SEQUENCE [LARGE SCALE GENOMIC DNA]</scope>
    <source>
        <strain evidence="2 3">170AEA1</strain>
    </source>
</reference>